<organism evidence="1 2">
    <name type="scientific">Mycetocola tolaasinivorans</name>
    <dbReference type="NCBI Taxonomy" id="76635"/>
    <lineage>
        <taxon>Bacteria</taxon>
        <taxon>Bacillati</taxon>
        <taxon>Actinomycetota</taxon>
        <taxon>Actinomycetes</taxon>
        <taxon>Micrococcales</taxon>
        <taxon>Microbacteriaceae</taxon>
        <taxon>Mycetocola</taxon>
    </lineage>
</organism>
<protein>
    <submittedName>
        <fullName evidence="1">Uncharacterized protein</fullName>
    </submittedName>
</protein>
<accession>A0A3L7A2X6</accession>
<evidence type="ECO:0000313" key="1">
    <source>
        <dbReference type="EMBL" id="RLP74365.1"/>
    </source>
</evidence>
<dbReference type="RefSeq" id="WP_121649447.1">
    <property type="nucleotide sequence ID" value="NZ_RCUX01000011.1"/>
</dbReference>
<proteinExistence type="predicted"/>
<comment type="caution">
    <text evidence="1">The sequence shown here is derived from an EMBL/GenBank/DDBJ whole genome shotgun (WGS) entry which is preliminary data.</text>
</comment>
<dbReference type="AlphaFoldDB" id="A0A3L7A2X6"/>
<sequence length="89" mass="9886">MSDTPHPIELILNARAASRALADQAKRCYRAFFGTLDRYRLTVGPIQDIELFLTQMADALEATLPEPLPRKTVTLGDTTGTATIHYPKE</sequence>
<keyword evidence="2" id="KW-1185">Reference proteome</keyword>
<dbReference type="Proteomes" id="UP000272503">
    <property type="component" value="Unassembled WGS sequence"/>
</dbReference>
<reference evidence="1 2" key="1">
    <citation type="submission" date="2018-10" db="EMBL/GenBank/DDBJ databases">
        <authorList>
            <person name="Li J."/>
        </authorList>
    </citation>
    <scope>NUCLEOTIDE SEQUENCE [LARGE SCALE GENOMIC DNA]</scope>
    <source>
        <strain evidence="1 2">IF 016277</strain>
    </source>
</reference>
<gene>
    <name evidence="1" type="ORF">D9V32_13535</name>
</gene>
<dbReference type="EMBL" id="RCUX01000011">
    <property type="protein sequence ID" value="RLP74365.1"/>
    <property type="molecule type" value="Genomic_DNA"/>
</dbReference>
<name>A0A3L7A2X6_9MICO</name>
<evidence type="ECO:0000313" key="2">
    <source>
        <dbReference type="Proteomes" id="UP000272503"/>
    </source>
</evidence>